<evidence type="ECO:0000313" key="3">
    <source>
        <dbReference type="WBParaSite" id="Hba_06576"/>
    </source>
</evidence>
<dbReference type="AlphaFoldDB" id="A0A1I7WN55"/>
<keyword evidence="2" id="KW-1185">Reference proteome</keyword>
<name>A0A1I7WN55_HETBA</name>
<dbReference type="Proteomes" id="UP000095283">
    <property type="component" value="Unplaced"/>
</dbReference>
<organism evidence="2 3">
    <name type="scientific">Heterorhabditis bacteriophora</name>
    <name type="common">Entomopathogenic nematode worm</name>
    <dbReference type="NCBI Taxonomy" id="37862"/>
    <lineage>
        <taxon>Eukaryota</taxon>
        <taxon>Metazoa</taxon>
        <taxon>Ecdysozoa</taxon>
        <taxon>Nematoda</taxon>
        <taxon>Chromadorea</taxon>
        <taxon>Rhabditida</taxon>
        <taxon>Rhabditina</taxon>
        <taxon>Rhabditomorpha</taxon>
        <taxon>Strongyloidea</taxon>
        <taxon>Heterorhabditidae</taxon>
        <taxon>Heterorhabditis</taxon>
    </lineage>
</organism>
<dbReference type="WBParaSite" id="Hba_06576">
    <property type="protein sequence ID" value="Hba_06576"/>
    <property type="gene ID" value="Hba_06576"/>
</dbReference>
<protein>
    <submittedName>
        <fullName evidence="3">COP9 signalosome complex subunit 9</fullName>
    </submittedName>
</protein>
<accession>A0A1I7WN55</accession>
<sequence>MASFNQYMNGMDGQFDDEEDDD</sequence>
<evidence type="ECO:0000313" key="2">
    <source>
        <dbReference type="Proteomes" id="UP000095283"/>
    </source>
</evidence>
<feature type="region of interest" description="Disordered" evidence="1">
    <location>
        <begin position="1"/>
        <end position="22"/>
    </location>
</feature>
<reference evidence="3" key="1">
    <citation type="submission" date="2016-11" db="UniProtKB">
        <authorList>
            <consortium name="WormBaseParasite"/>
        </authorList>
    </citation>
    <scope>IDENTIFICATION</scope>
</reference>
<proteinExistence type="predicted"/>
<evidence type="ECO:0000256" key="1">
    <source>
        <dbReference type="SAM" id="MobiDB-lite"/>
    </source>
</evidence>